<dbReference type="EMBL" id="JAVRRT010000014">
    <property type="protein sequence ID" value="KAK5166172.1"/>
    <property type="molecule type" value="Genomic_DNA"/>
</dbReference>
<keyword evidence="8 10" id="KW-1133">Transmembrane helix</keyword>
<dbReference type="RefSeq" id="XP_064656125.1">
    <property type="nucleotide sequence ID" value="XM_064805665.1"/>
</dbReference>
<dbReference type="GO" id="GO:0000139">
    <property type="term" value="C:Golgi membrane"/>
    <property type="evidence" value="ECO:0007669"/>
    <property type="project" value="UniProtKB-SubCell"/>
</dbReference>
<evidence type="ECO:0000313" key="13">
    <source>
        <dbReference type="Proteomes" id="UP001337655"/>
    </source>
</evidence>
<proteinExistence type="inferred from homology"/>
<keyword evidence="4 10" id="KW-0677">Repeat</keyword>
<dbReference type="InterPro" id="IPR045260">
    <property type="entry name" value="Sec12-like"/>
</dbReference>
<dbReference type="Gene3D" id="2.130.10.10">
    <property type="entry name" value="YVTN repeat-like/Quinoprotein amine dehydrogenase"/>
    <property type="match status" value="1"/>
</dbReference>
<evidence type="ECO:0000256" key="1">
    <source>
        <dbReference type="ARBA" id="ARBA00022448"/>
    </source>
</evidence>
<dbReference type="GO" id="GO:0006888">
    <property type="term" value="P:endoplasmic reticulum to Golgi vesicle-mediated transport"/>
    <property type="evidence" value="ECO:0007669"/>
    <property type="project" value="UniProtKB-UniRule"/>
</dbReference>
<dbReference type="Proteomes" id="UP001337655">
    <property type="component" value="Unassembled WGS sequence"/>
</dbReference>
<sequence>MPRASRSDVSYAKTDLSYPIFAADFDPYNRGYLVVGGGGGESSTGVPNQISVLDVSNRAQITTAAEIDLSHDEDSVQSLGNLATKDGLIVLAGVNASEKDQAAGKNEHFRSFEIKYPPRKRQKTYADAEKEVKGQSKALGKRSLFKPTGPKNEAYQRILRLSPSQRRESGSKRIGAVATSLAKESQIVVFNATSAIPTQEDILTSIDLPERAEANDLDSMEPAEAVFSIAYCTDYHLYEQTFNYNFSTKKTEKTPKGPRRVVATPDSSEIKARSKFRCLRFLNSENVIALLNLPNKSGAELRVFHLYPTGPAMLMQTKKLPSRIKQASSMDVCALDTDSNGNQQFVLAIAGADISIEVYTTNFQAATSTFTPFTSYMTMRDVHPQQMTKICFSPFHSPARASDSNGTEPATQYIRLASVSYGRTVVVDTLPLTPLDSTNTKSRYVLEHPSNAKWMKIAYVSVFSMIVLVTAFLLQAFGAGFTNDQAVGPFGFLPANVRSFLDEPAAAAYGKTRVEVATSAVKAAPTAVGRLQARLSKHSITPSSAPSSGAADGEGEKQKAVVMSAAPEQMGGVTVDIHPDREAYKQKDPKARHWHELSEEQKGRWKERLMRAGEWAEAEGEKVLLGVLFSEYAGLVGEGAAGMMREL</sequence>
<dbReference type="GO" id="GO:0005789">
    <property type="term" value="C:endoplasmic reticulum membrane"/>
    <property type="evidence" value="ECO:0007669"/>
    <property type="project" value="UniProtKB-SubCell"/>
</dbReference>
<keyword evidence="13" id="KW-1185">Reference proteome</keyword>
<evidence type="ECO:0000256" key="5">
    <source>
        <dbReference type="ARBA" id="ARBA00022824"/>
    </source>
</evidence>
<comment type="function">
    <text evidence="10">Guanine nucleotide-exchange factor (GEF) required for the formation or budding of transport vesicles from the ER.</text>
</comment>
<feature type="compositionally biased region" description="Low complexity" evidence="11">
    <location>
        <begin position="542"/>
        <end position="551"/>
    </location>
</feature>
<evidence type="ECO:0000256" key="8">
    <source>
        <dbReference type="ARBA" id="ARBA00022989"/>
    </source>
</evidence>
<evidence type="ECO:0000256" key="7">
    <source>
        <dbReference type="ARBA" id="ARBA00022927"/>
    </source>
</evidence>
<gene>
    <name evidence="12" type="ORF">LTR77_008433</name>
</gene>
<keyword evidence="5 10" id="KW-0256">Endoplasmic reticulum</keyword>
<keyword evidence="3 10" id="KW-0812">Transmembrane</keyword>
<evidence type="ECO:0000256" key="2">
    <source>
        <dbReference type="ARBA" id="ARBA00022574"/>
    </source>
</evidence>
<dbReference type="PANTHER" id="PTHR23284">
    <property type="entry name" value="PROLACTIN REGULATORY ELEMENT BINDING PROTEIN"/>
    <property type="match status" value="1"/>
</dbReference>
<evidence type="ECO:0000256" key="10">
    <source>
        <dbReference type="RuleBase" id="RU369019"/>
    </source>
</evidence>
<feature type="region of interest" description="Disordered" evidence="11">
    <location>
        <begin position="535"/>
        <end position="559"/>
    </location>
</feature>
<keyword evidence="7 10" id="KW-0653">Protein transport</keyword>
<keyword evidence="2 10" id="KW-0853">WD repeat</keyword>
<keyword evidence="9 10" id="KW-0472">Membrane</keyword>
<dbReference type="GO" id="GO:0003400">
    <property type="term" value="P:regulation of COPII vesicle coating"/>
    <property type="evidence" value="ECO:0007669"/>
    <property type="project" value="UniProtKB-UniRule"/>
</dbReference>
<comment type="subcellular location">
    <subcellularLocation>
        <location evidence="10">Endoplasmic reticulum membrane</location>
        <topology evidence="10">Single-pass type II membrane protein</topology>
    </subcellularLocation>
    <subcellularLocation>
        <location evidence="10">Golgi apparatus membrane</location>
        <topology evidence="10">Single-pass type II membrane protein</topology>
    </subcellularLocation>
</comment>
<dbReference type="InterPro" id="IPR015943">
    <property type="entry name" value="WD40/YVTN_repeat-like_dom_sf"/>
</dbReference>
<comment type="similarity">
    <text evidence="10">Belongs to the WD repeat SEC12 family.</text>
</comment>
<feature type="transmembrane region" description="Helical" evidence="10">
    <location>
        <begin position="457"/>
        <end position="477"/>
    </location>
</feature>
<dbReference type="GO" id="GO:0005085">
    <property type="term" value="F:guanyl-nucleotide exchange factor activity"/>
    <property type="evidence" value="ECO:0007669"/>
    <property type="project" value="InterPro"/>
</dbReference>
<accession>A0AAV9P484</accession>
<evidence type="ECO:0000256" key="11">
    <source>
        <dbReference type="SAM" id="MobiDB-lite"/>
    </source>
</evidence>
<organism evidence="12 13">
    <name type="scientific">Saxophila tyrrhenica</name>
    <dbReference type="NCBI Taxonomy" id="1690608"/>
    <lineage>
        <taxon>Eukaryota</taxon>
        <taxon>Fungi</taxon>
        <taxon>Dikarya</taxon>
        <taxon>Ascomycota</taxon>
        <taxon>Pezizomycotina</taxon>
        <taxon>Dothideomycetes</taxon>
        <taxon>Dothideomycetidae</taxon>
        <taxon>Mycosphaerellales</taxon>
        <taxon>Extremaceae</taxon>
        <taxon>Saxophila</taxon>
    </lineage>
</organism>
<dbReference type="PANTHER" id="PTHR23284:SF0">
    <property type="entry name" value="PROLACTIN REGULATORY ELEMENT-BINDING PROTEIN"/>
    <property type="match status" value="1"/>
</dbReference>
<dbReference type="GeneID" id="89929766"/>
<evidence type="ECO:0000256" key="9">
    <source>
        <dbReference type="ARBA" id="ARBA00023136"/>
    </source>
</evidence>
<reference evidence="12 13" key="1">
    <citation type="submission" date="2023-08" db="EMBL/GenBank/DDBJ databases">
        <title>Black Yeasts Isolated from many extreme environments.</title>
        <authorList>
            <person name="Coleine C."/>
            <person name="Stajich J.E."/>
            <person name="Selbmann L."/>
        </authorList>
    </citation>
    <scope>NUCLEOTIDE SEQUENCE [LARGE SCALE GENOMIC DNA]</scope>
    <source>
        <strain evidence="12 13">CCFEE 5935</strain>
    </source>
</reference>
<dbReference type="AlphaFoldDB" id="A0AAV9P484"/>
<keyword evidence="1 10" id="KW-0813">Transport</keyword>
<evidence type="ECO:0000256" key="6">
    <source>
        <dbReference type="ARBA" id="ARBA00022892"/>
    </source>
</evidence>
<keyword evidence="6" id="KW-0931">ER-Golgi transport</keyword>
<comment type="caution">
    <text evidence="12">The sequence shown here is derived from an EMBL/GenBank/DDBJ whole genome shotgun (WGS) entry which is preliminary data.</text>
</comment>
<dbReference type="GO" id="GO:0015031">
    <property type="term" value="P:protein transport"/>
    <property type="evidence" value="ECO:0007669"/>
    <property type="project" value="UniProtKB-KW"/>
</dbReference>
<evidence type="ECO:0000313" key="12">
    <source>
        <dbReference type="EMBL" id="KAK5166172.1"/>
    </source>
</evidence>
<protein>
    <recommendedName>
        <fullName evidence="10">Guanine nucleotide-exchange factor SEC12</fullName>
    </recommendedName>
</protein>
<evidence type="ECO:0000256" key="4">
    <source>
        <dbReference type="ARBA" id="ARBA00022737"/>
    </source>
</evidence>
<evidence type="ECO:0000256" key="3">
    <source>
        <dbReference type="ARBA" id="ARBA00022692"/>
    </source>
</evidence>
<name>A0AAV9P484_9PEZI</name>